<dbReference type="Gene3D" id="1.20.1280.50">
    <property type="match status" value="1"/>
</dbReference>
<evidence type="ECO:0000259" key="1">
    <source>
        <dbReference type="SMART" id="SM00256"/>
    </source>
</evidence>
<proteinExistence type="predicted"/>
<dbReference type="SMART" id="SM00256">
    <property type="entry name" value="FBOX"/>
    <property type="match status" value="1"/>
</dbReference>
<comment type="caution">
    <text evidence="2">The sequence shown here is derived from an EMBL/GenBank/DDBJ whole genome shotgun (WGS) entry which is preliminary data.</text>
</comment>
<organism evidence="2 3">
    <name type="scientific">Salvia divinorum</name>
    <name type="common">Maria pastora</name>
    <name type="synonym">Diviner's sage</name>
    <dbReference type="NCBI Taxonomy" id="28513"/>
    <lineage>
        <taxon>Eukaryota</taxon>
        <taxon>Viridiplantae</taxon>
        <taxon>Streptophyta</taxon>
        <taxon>Embryophyta</taxon>
        <taxon>Tracheophyta</taxon>
        <taxon>Spermatophyta</taxon>
        <taxon>Magnoliopsida</taxon>
        <taxon>eudicotyledons</taxon>
        <taxon>Gunneridae</taxon>
        <taxon>Pentapetalae</taxon>
        <taxon>asterids</taxon>
        <taxon>lamiids</taxon>
        <taxon>Lamiales</taxon>
        <taxon>Lamiaceae</taxon>
        <taxon>Nepetoideae</taxon>
        <taxon>Mentheae</taxon>
        <taxon>Salviinae</taxon>
        <taxon>Salvia</taxon>
        <taxon>Salvia subgen. Calosphace</taxon>
    </lineage>
</organism>
<feature type="domain" description="F-box" evidence="1">
    <location>
        <begin position="4"/>
        <end position="45"/>
    </location>
</feature>
<evidence type="ECO:0000313" key="2">
    <source>
        <dbReference type="EMBL" id="KAL1568222.1"/>
    </source>
</evidence>
<dbReference type="EMBL" id="JBEAFC010000002">
    <property type="protein sequence ID" value="KAL1568222.1"/>
    <property type="molecule type" value="Genomic_DNA"/>
</dbReference>
<name>A0ABD1IHP5_SALDI</name>
<dbReference type="SUPFAM" id="SSF81383">
    <property type="entry name" value="F-box domain"/>
    <property type="match status" value="1"/>
</dbReference>
<accession>A0ABD1IHP5</accession>
<dbReference type="PANTHER" id="PTHR31672:SF13">
    <property type="entry name" value="F-BOX PROTEIN CPR30-LIKE"/>
    <property type="match status" value="1"/>
</dbReference>
<evidence type="ECO:0000313" key="3">
    <source>
        <dbReference type="Proteomes" id="UP001567538"/>
    </source>
</evidence>
<dbReference type="PANTHER" id="PTHR31672">
    <property type="entry name" value="BNACNNG10540D PROTEIN"/>
    <property type="match status" value="1"/>
</dbReference>
<reference evidence="2 3" key="1">
    <citation type="submission" date="2024-06" db="EMBL/GenBank/DDBJ databases">
        <title>A chromosome level genome sequence of Diviner's sage (Salvia divinorum).</title>
        <authorList>
            <person name="Ford S.A."/>
            <person name="Ro D.-K."/>
            <person name="Ness R.W."/>
            <person name="Phillips M.A."/>
        </authorList>
    </citation>
    <scope>NUCLEOTIDE SEQUENCE [LARGE SCALE GENOMIC DNA]</scope>
    <source>
        <strain evidence="2">SAF-2024a</strain>
        <tissue evidence="2">Leaf</tissue>
    </source>
</reference>
<keyword evidence="3" id="KW-1185">Reference proteome</keyword>
<dbReference type="InterPro" id="IPR050796">
    <property type="entry name" value="SCF_F-box_component"/>
</dbReference>
<dbReference type="AlphaFoldDB" id="A0ABD1IHP5"/>
<dbReference type="InterPro" id="IPR001810">
    <property type="entry name" value="F-box_dom"/>
</dbReference>
<dbReference type="Pfam" id="PF00646">
    <property type="entry name" value="F-box"/>
    <property type="match status" value="1"/>
</dbReference>
<dbReference type="InterPro" id="IPR036047">
    <property type="entry name" value="F-box-like_dom_sf"/>
</dbReference>
<dbReference type="Proteomes" id="UP001567538">
    <property type="component" value="Unassembled WGS sequence"/>
</dbReference>
<sequence length="341" mass="39106">METMNNDVLTEIFLRLPVKSRLRLKVVCKFWCHLINSSQPFKVGLQFSPYPYNSKIQVKFKNKSFSAQGPVKGIICICTNHMEPEALCYLFQGQLKPLPPSTYPDSCGISSPDVAVGFDGDDDFKVVQLMPCWEHNRLHARLYSRKTDSWRELAGDGVVDDLHYNSVIPIKPLGGNDGHFAHWRVNSRKVGGGTVSRIVSFDMKNEVFRTMRLRSDNVSVYRFSTIFAVDDNSFQRFYIPPFSRYVDICKSRCEGKELSWNHVIRSVELREVCMIPHCVFWEFYKDIGYVFLEHDGRVFIYDHLAREFVSKLPEAGQMSVAEGSVTSLNGESLVGSFHLIF</sequence>
<protein>
    <submittedName>
        <fullName evidence="2">F-box protein</fullName>
    </submittedName>
</protein>
<gene>
    <name evidence="2" type="ORF">AAHA92_03617</name>
</gene>